<dbReference type="NCBIfam" id="NF008165">
    <property type="entry name" value="PRK10917.1-3"/>
    <property type="match status" value="1"/>
</dbReference>
<keyword evidence="4 15" id="KW-0227">DNA damage</keyword>
<dbReference type="KEGG" id="aiq:Azoinq_05090"/>
<dbReference type="InterPro" id="IPR011545">
    <property type="entry name" value="DEAD/DEAH_box_helicase_dom"/>
</dbReference>
<proteinExistence type="inferred from homology"/>
<accession>A0A975XVN0</accession>
<organism evidence="19 20">
    <name type="scientific">Azospira inquinata</name>
    <dbReference type="NCBI Taxonomy" id="2785627"/>
    <lineage>
        <taxon>Bacteria</taxon>
        <taxon>Pseudomonadati</taxon>
        <taxon>Pseudomonadota</taxon>
        <taxon>Betaproteobacteria</taxon>
        <taxon>Rhodocyclales</taxon>
        <taxon>Rhodocyclaceae</taxon>
        <taxon>Azospira</taxon>
    </lineage>
</organism>
<dbReference type="GO" id="GO:0016787">
    <property type="term" value="F:hydrolase activity"/>
    <property type="evidence" value="ECO:0007669"/>
    <property type="project" value="UniProtKB-KW"/>
</dbReference>
<evidence type="ECO:0000256" key="8">
    <source>
        <dbReference type="ARBA" id="ARBA00023125"/>
    </source>
</evidence>
<dbReference type="GO" id="GO:0005524">
    <property type="term" value="F:ATP binding"/>
    <property type="evidence" value="ECO:0007669"/>
    <property type="project" value="UniProtKB-KW"/>
</dbReference>
<reference evidence="19" key="1">
    <citation type="submission" date="2020-11" db="EMBL/GenBank/DDBJ databases">
        <title>Azospira inquinata sp. nov.</title>
        <authorList>
            <person name="Moe W.M."/>
            <person name="Mikes M.C."/>
        </authorList>
    </citation>
    <scope>NUCLEOTIDE SEQUENCE</scope>
    <source>
        <strain evidence="19">Azo-3</strain>
    </source>
</reference>
<evidence type="ECO:0000256" key="7">
    <source>
        <dbReference type="ARBA" id="ARBA00022840"/>
    </source>
</evidence>
<feature type="domain" description="Helicase ATP-binding" evidence="17">
    <location>
        <begin position="284"/>
        <end position="444"/>
    </location>
</feature>
<keyword evidence="8" id="KW-0238">DNA-binding</keyword>
<name>A0A975XVN0_9RHOO</name>
<dbReference type="GO" id="GO:0006281">
    <property type="term" value="P:DNA repair"/>
    <property type="evidence" value="ECO:0007669"/>
    <property type="project" value="UniProtKB-UniRule"/>
</dbReference>
<dbReference type="InterPro" id="IPR014001">
    <property type="entry name" value="Helicase_ATP-bd"/>
</dbReference>
<dbReference type="PANTHER" id="PTHR47964">
    <property type="entry name" value="ATP-DEPENDENT DNA HELICASE HOMOLOG RECG, CHLOROPLASTIC"/>
    <property type="match status" value="1"/>
</dbReference>
<dbReference type="InterPro" id="IPR004609">
    <property type="entry name" value="ATP-dep_DNA_helicase_RecG"/>
</dbReference>
<dbReference type="Proteomes" id="UP000683428">
    <property type="component" value="Chromosome"/>
</dbReference>
<dbReference type="PROSITE" id="PS51194">
    <property type="entry name" value="HELICASE_CTER"/>
    <property type="match status" value="1"/>
</dbReference>
<sequence>MAEKKAAPAPAKKPSKGAGALQQKLRRLGLVTRDDLLLHFPLRYEDETRVTTVEEAPWDAPVQLQVWVEDVAIHFRPRRQLLARVKDASGELWLRFLNFYGSQTKQLERARDEGLQLRVFGEIRGGFFGREMVHPRYKLVAEGEALPQALTPIYPTTAGLAQSALRKLVLRALGEADLGDSLSDALREKFHLMPFGEAARLLHRPPPGVDERALQERHHPAWRRIKFDEVLAQQLSLRRAYLARREKGAPRLAASGELARQLLARLPFRLTGAQDRVWREIAADLAQPYPMQRLLQGDVGSGKTIVAALAACQAMESGYQAAFMAPTEILAEQHFQKLSAWLEPLGIRVAWLSGSLKSAKKKAAQQQAAADAQLIVGTHALIQEGVDFARLGLSIVDEQHRFGVAQRLELRKKGLNPHQLMMSATPIPRTLAMSYYADLDVSVLDELPPGRTPVRTKLVADARRDEVVARVRDGVTDGRQAYWVCPLIEESEKLDLQAAMDTYAALVEDLPELRIGLVHGRLKPEEKAAVMGAFAAGDIQVLVATTVIEVGVDVPNASLMVIEHAERFGLSQLHQLRGRVGRGVHDSVCVLLYAGPLGETARARLKIIYENTDGFEIARQDLQLRGPGEFVGSRQSGVPLLRYADLEQDQDLVEAARGLAESLLRQAPEVAARHLRRWLGSREELLKA</sequence>
<keyword evidence="10 15" id="KW-0234">DNA repair</keyword>
<dbReference type="NCBIfam" id="NF008166">
    <property type="entry name" value="PRK10917.1-4"/>
    <property type="match status" value="1"/>
</dbReference>
<keyword evidence="5 15" id="KW-0378">Hydrolase</keyword>
<evidence type="ECO:0000256" key="9">
    <source>
        <dbReference type="ARBA" id="ARBA00023172"/>
    </source>
</evidence>
<dbReference type="CDD" id="cd04488">
    <property type="entry name" value="RecG_wedge_OBF"/>
    <property type="match status" value="1"/>
</dbReference>
<evidence type="ECO:0000256" key="10">
    <source>
        <dbReference type="ARBA" id="ARBA00023204"/>
    </source>
</evidence>
<dbReference type="PROSITE" id="PS51192">
    <property type="entry name" value="HELICASE_ATP_BIND_1"/>
    <property type="match status" value="1"/>
</dbReference>
<gene>
    <name evidence="19" type="primary">recG</name>
    <name evidence="19" type="ORF">Azoinq_05090</name>
</gene>
<dbReference type="GO" id="GO:0003677">
    <property type="term" value="F:DNA binding"/>
    <property type="evidence" value="ECO:0007669"/>
    <property type="project" value="UniProtKB-KW"/>
</dbReference>
<feature type="region of interest" description="Disordered" evidence="16">
    <location>
        <begin position="1"/>
        <end position="20"/>
    </location>
</feature>
<evidence type="ECO:0000256" key="16">
    <source>
        <dbReference type="SAM" id="MobiDB-lite"/>
    </source>
</evidence>
<evidence type="ECO:0000256" key="1">
    <source>
        <dbReference type="ARBA" id="ARBA00007504"/>
    </source>
</evidence>
<evidence type="ECO:0000256" key="5">
    <source>
        <dbReference type="ARBA" id="ARBA00022801"/>
    </source>
</evidence>
<comment type="function">
    <text evidence="15">Plays a critical role in recombination and DNA repair. Helps process Holliday junction intermediates to mature products by catalyzing branch migration. Has replication fork regression activity, unwinds stalled or blocked replication forks to make a HJ that can be resolved. Has a DNA unwinding activity characteristic of a DNA helicase with 3'-5' polarity.</text>
</comment>
<dbReference type="InterPro" id="IPR001650">
    <property type="entry name" value="Helicase_C-like"/>
</dbReference>
<evidence type="ECO:0000256" key="11">
    <source>
        <dbReference type="ARBA" id="ARBA00023235"/>
    </source>
</evidence>
<dbReference type="InterPro" id="IPR045562">
    <property type="entry name" value="RecG_dom3_C"/>
</dbReference>
<evidence type="ECO:0000256" key="15">
    <source>
        <dbReference type="RuleBase" id="RU363016"/>
    </source>
</evidence>
<feature type="domain" description="Helicase C-terminal" evidence="18">
    <location>
        <begin position="477"/>
        <end position="628"/>
    </location>
</feature>
<keyword evidence="9 15" id="KW-0233">DNA recombination</keyword>
<dbReference type="SMART" id="SM00487">
    <property type="entry name" value="DEXDc"/>
    <property type="match status" value="1"/>
</dbReference>
<dbReference type="NCBIfam" id="TIGR00643">
    <property type="entry name" value="recG"/>
    <property type="match status" value="1"/>
</dbReference>
<dbReference type="CDD" id="cd17992">
    <property type="entry name" value="DEXHc_RecG"/>
    <property type="match status" value="1"/>
</dbReference>
<keyword evidence="11" id="KW-0413">Isomerase</keyword>
<evidence type="ECO:0000256" key="3">
    <source>
        <dbReference type="ARBA" id="ARBA00022741"/>
    </source>
</evidence>
<dbReference type="PANTHER" id="PTHR47964:SF1">
    <property type="entry name" value="ATP-DEPENDENT DNA HELICASE HOMOLOG RECG, CHLOROPLASTIC"/>
    <property type="match status" value="1"/>
</dbReference>
<dbReference type="InterPro" id="IPR047112">
    <property type="entry name" value="RecG/Mfd"/>
</dbReference>
<dbReference type="SMART" id="SM00490">
    <property type="entry name" value="HELICc"/>
    <property type="match status" value="1"/>
</dbReference>
<dbReference type="RefSeq" id="WP_216131536.1">
    <property type="nucleotide sequence ID" value="NZ_CP064782.1"/>
</dbReference>
<dbReference type="Pfam" id="PF00270">
    <property type="entry name" value="DEAD"/>
    <property type="match status" value="1"/>
</dbReference>
<evidence type="ECO:0000259" key="18">
    <source>
        <dbReference type="PROSITE" id="PS51194"/>
    </source>
</evidence>
<comment type="catalytic activity">
    <reaction evidence="12 15">
        <text>Couples ATP hydrolysis with the unwinding of duplex DNA by translocating in the 3'-5' direction.</text>
        <dbReference type="EC" id="5.6.2.4"/>
    </reaction>
</comment>
<evidence type="ECO:0000256" key="13">
    <source>
        <dbReference type="ARBA" id="ARBA00034808"/>
    </source>
</evidence>
<feature type="compositionally biased region" description="Low complexity" evidence="16">
    <location>
        <begin position="7"/>
        <end position="20"/>
    </location>
</feature>
<protein>
    <recommendedName>
        <fullName evidence="2 15">ATP-dependent DNA helicase RecG</fullName>
        <ecNumber evidence="13 15">5.6.2.4</ecNumber>
    </recommendedName>
</protein>
<dbReference type="NCBIfam" id="NF008168">
    <property type="entry name" value="PRK10917.2-2"/>
    <property type="match status" value="1"/>
</dbReference>
<dbReference type="Pfam" id="PF17191">
    <property type="entry name" value="RecG_wedge"/>
    <property type="match status" value="1"/>
</dbReference>
<evidence type="ECO:0000256" key="6">
    <source>
        <dbReference type="ARBA" id="ARBA00022806"/>
    </source>
</evidence>
<comment type="catalytic activity">
    <reaction evidence="14 15">
        <text>ATP + H2O = ADP + phosphate + H(+)</text>
        <dbReference type="Rhea" id="RHEA:13065"/>
        <dbReference type="ChEBI" id="CHEBI:15377"/>
        <dbReference type="ChEBI" id="CHEBI:15378"/>
        <dbReference type="ChEBI" id="CHEBI:30616"/>
        <dbReference type="ChEBI" id="CHEBI:43474"/>
        <dbReference type="ChEBI" id="CHEBI:456216"/>
        <dbReference type="EC" id="5.6.2.4"/>
    </reaction>
</comment>
<dbReference type="EMBL" id="CP064782">
    <property type="protein sequence ID" value="QWT49980.1"/>
    <property type="molecule type" value="Genomic_DNA"/>
</dbReference>
<dbReference type="Pfam" id="PF19833">
    <property type="entry name" value="RecG_dom3_C"/>
    <property type="match status" value="1"/>
</dbReference>
<dbReference type="FunFam" id="3.40.50.300:FF:000391">
    <property type="entry name" value="ATP-dependent DNA helicase RecG"/>
    <property type="match status" value="1"/>
</dbReference>
<dbReference type="InterPro" id="IPR033454">
    <property type="entry name" value="RecG_wedge"/>
</dbReference>
<dbReference type="GO" id="GO:0006310">
    <property type="term" value="P:DNA recombination"/>
    <property type="evidence" value="ECO:0007669"/>
    <property type="project" value="UniProtKB-UniRule"/>
</dbReference>
<dbReference type="GO" id="GO:0043138">
    <property type="term" value="F:3'-5' DNA helicase activity"/>
    <property type="evidence" value="ECO:0007669"/>
    <property type="project" value="UniProtKB-EC"/>
</dbReference>
<evidence type="ECO:0000313" key="20">
    <source>
        <dbReference type="Proteomes" id="UP000683428"/>
    </source>
</evidence>
<dbReference type="Pfam" id="PF00271">
    <property type="entry name" value="Helicase_C"/>
    <property type="match status" value="1"/>
</dbReference>
<evidence type="ECO:0000313" key="19">
    <source>
        <dbReference type="EMBL" id="QWT49980.1"/>
    </source>
</evidence>
<evidence type="ECO:0000259" key="17">
    <source>
        <dbReference type="PROSITE" id="PS51192"/>
    </source>
</evidence>
<keyword evidence="7 15" id="KW-0067">ATP-binding</keyword>
<comment type="similarity">
    <text evidence="1 15">Belongs to the helicase family. RecG subfamily.</text>
</comment>
<dbReference type="EC" id="5.6.2.4" evidence="13 15"/>
<keyword evidence="6 15" id="KW-0347">Helicase</keyword>
<evidence type="ECO:0000256" key="4">
    <source>
        <dbReference type="ARBA" id="ARBA00022763"/>
    </source>
</evidence>
<dbReference type="NCBIfam" id="NF008163">
    <property type="entry name" value="PRK10917.1-1"/>
    <property type="match status" value="1"/>
</dbReference>
<dbReference type="CDD" id="cd18811">
    <property type="entry name" value="SF2_C_RecG"/>
    <property type="match status" value="1"/>
</dbReference>
<keyword evidence="3 15" id="KW-0547">Nucleotide-binding</keyword>
<evidence type="ECO:0000256" key="12">
    <source>
        <dbReference type="ARBA" id="ARBA00034617"/>
    </source>
</evidence>
<evidence type="ECO:0000256" key="2">
    <source>
        <dbReference type="ARBA" id="ARBA00017846"/>
    </source>
</evidence>
<dbReference type="AlphaFoldDB" id="A0A975XVN0"/>
<keyword evidence="20" id="KW-1185">Reference proteome</keyword>
<evidence type="ECO:0000256" key="14">
    <source>
        <dbReference type="ARBA" id="ARBA00048988"/>
    </source>
</evidence>